<reference evidence="2 3" key="2">
    <citation type="submission" date="2015-05" db="EMBL/GenBank/DDBJ databases">
        <authorList>
            <person name="Morales-Cruz A."/>
            <person name="Amrine K.C."/>
            <person name="Cantu D."/>
        </authorList>
    </citation>
    <scope>NUCLEOTIDE SEQUENCE [LARGE SCALE GENOMIC DNA]</scope>
    <source>
        <strain evidence="2">DA912</strain>
    </source>
</reference>
<evidence type="ECO:0000313" key="3">
    <source>
        <dbReference type="Proteomes" id="UP000034680"/>
    </source>
</evidence>
<organism evidence="2 3">
    <name type="scientific">Diaporthe ampelina</name>
    <dbReference type="NCBI Taxonomy" id="1214573"/>
    <lineage>
        <taxon>Eukaryota</taxon>
        <taxon>Fungi</taxon>
        <taxon>Dikarya</taxon>
        <taxon>Ascomycota</taxon>
        <taxon>Pezizomycotina</taxon>
        <taxon>Sordariomycetes</taxon>
        <taxon>Sordariomycetidae</taxon>
        <taxon>Diaporthales</taxon>
        <taxon>Diaporthaceae</taxon>
        <taxon>Diaporthe</taxon>
    </lineage>
</organism>
<name>A0A0G2F8R3_9PEZI</name>
<evidence type="ECO:0000313" key="2">
    <source>
        <dbReference type="EMBL" id="KKY30594.1"/>
    </source>
</evidence>
<proteinExistence type="predicted"/>
<comment type="caution">
    <text evidence="2">The sequence shown here is derived from an EMBL/GenBank/DDBJ whole genome shotgun (WGS) entry which is preliminary data.</text>
</comment>
<sequence>MPTITYPVWETTASNHCGGSSFTYFGDKDKMWENSTALADHFFVLATNGSCQFALKRLDGLDNTILLGDLDMTDVLRSSIASSRDSPAFETVEGQMNCGSDAGSDGEVNFERTLRDPGSTN</sequence>
<feature type="region of interest" description="Disordered" evidence="1">
    <location>
        <begin position="96"/>
        <end position="121"/>
    </location>
</feature>
<dbReference type="EMBL" id="LCUC01000464">
    <property type="protein sequence ID" value="KKY30594.1"/>
    <property type="molecule type" value="Genomic_DNA"/>
</dbReference>
<keyword evidence="3" id="KW-1185">Reference proteome</keyword>
<dbReference type="AlphaFoldDB" id="A0A0G2F8R3"/>
<accession>A0A0G2F8R3</accession>
<evidence type="ECO:0000256" key="1">
    <source>
        <dbReference type="SAM" id="MobiDB-lite"/>
    </source>
</evidence>
<protein>
    <submittedName>
        <fullName evidence="2">Uncharacterized protein</fullName>
    </submittedName>
</protein>
<dbReference type="OrthoDB" id="5177303at2759"/>
<gene>
    <name evidence="2" type="ORF">UCDDA912_g09452</name>
</gene>
<dbReference type="Proteomes" id="UP000034680">
    <property type="component" value="Unassembled WGS sequence"/>
</dbReference>
<reference evidence="2 3" key="1">
    <citation type="submission" date="2015-05" db="EMBL/GenBank/DDBJ databases">
        <title>Distinctive expansion of gene families associated with plant cell wall degradation and secondary metabolism in the genomes of grapevine trunk pathogens.</title>
        <authorList>
            <person name="Lawrence D.P."/>
            <person name="Travadon R."/>
            <person name="Rolshausen P.E."/>
            <person name="Baumgartner K."/>
        </authorList>
    </citation>
    <scope>NUCLEOTIDE SEQUENCE [LARGE SCALE GENOMIC DNA]</scope>
    <source>
        <strain evidence="2">DA912</strain>
    </source>
</reference>